<comment type="caution">
    <text evidence="6">The sequence shown here is derived from an EMBL/GenBank/DDBJ whole genome shotgun (WGS) entry which is preliminary data.</text>
</comment>
<evidence type="ECO:0000256" key="3">
    <source>
        <dbReference type="ARBA" id="ARBA00022801"/>
    </source>
</evidence>
<comment type="cofactor">
    <cofactor evidence="1">
        <name>Zn(2+)</name>
        <dbReference type="ChEBI" id="CHEBI:29105"/>
    </cofactor>
</comment>
<dbReference type="InterPro" id="IPR001279">
    <property type="entry name" value="Metallo-B-lactamas"/>
</dbReference>
<dbReference type="InterPro" id="IPR036866">
    <property type="entry name" value="RibonucZ/Hydroxyglut_hydro"/>
</dbReference>
<dbReference type="Pfam" id="PF00753">
    <property type="entry name" value="Lactamase_B"/>
    <property type="match status" value="1"/>
</dbReference>
<sequence length="211" mass="23394">MQIQVFPCNPFQENTYIVYDEISKDAVVIDAGFYNAEEFHRADEFVQKNSLHILRVLSTHLHLDHCIGNGFALRGWNASDFASKKDLFLIEQASSQAKMFGLELSETLPSPQGFLSEGDEIVVGNFTLKVIEVPGHSAGGLAFYAEKENVLFAGDTLFRNSYGRTDLPGGNFDTLMQSLKKLFTLPAETFVLCGHGSATKIGIEKENFGKF</sequence>
<proteinExistence type="predicted"/>
<gene>
    <name evidence="6" type="ORF">B0H50_11720</name>
</gene>
<evidence type="ECO:0000256" key="4">
    <source>
        <dbReference type="ARBA" id="ARBA00022833"/>
    </source>
</evidence>
<organism evidence="6 7">
    <name type="scientific">Hallerella porci</name>
    <dbReference type="NCBI Taxonomy" id="1945871"/>
    <lineage>
        <taxon>Bacteria</taxon>
        <taxon>Pseudomonadati</taxon>
        <taxon>Fibrobacterota</taxon>
        <taxon>Fibrobacteria</taxon>
        <taxon>Fibrobacterales</taxon>
        <taxon>Fibrobacteraceae</taxon>
        <taxon>Hallerella</taxon>
    </lineage>
</organism>
<dbReference type="InterPro" id="IPR051453">
    <property type="entry name" value="MBL_Glyoxalase_II"/>
</dbReference>
<name>A0ABX5LQD2_9BACT</name>
<dbReference type="SUPFAM" id="SSF56281">
    <property type="entry name" value="Metallo-hydrolase/oxidoreductase"/>
    <property type="match status" value="1"/>
</dbReference>
<evidence type="ECO:0000313" key="6">
    <source>
        <dbReference type="EMBL" id="PWK96052.1"/>
    </source>
</evidence>
<keyword evidence="7" id="KW-1185">Reference proteome</keyword>
<dbReference type="Proteomes" id="UP000245523">
    <property type="component" value="Unassembled WGS sequence"/>
</dbReference>
<dbReference type="EMBL" id="QGHD01000017">
    <property type="protein sequence ID" value="PWK96052.1"/>
    <property type="molecule type" value="Genomic_DNA"/>
</dbReference>
<evidence type="ECO:0000259" key="5">
    <source>
        <dbReference type="SMART" id="SM00849"/>
    </source>
</evidence>
<dbReference type="CDD" id="cd06262">
    <property type="entry name" value="metallo-hydrolase-like_MBL-fold"/>
    <property type="match status" value="1"/>
</dbReference>
<evidence type="ECO:0000313" key="7">
    <source>
        <dbReference type="Proteomes" id="UP000245523"/>
    </source>
</evidence>
<feature type="domain" description="Metallo-beta-lactamase" evidence="5">
    <location>
        <begin position="12"/>
        <end position="195"/>
    </location>
</feature>
<keyword evidence="4" id="KW-0862">Zinc</keyword>
<keyword evidence="3" id="KW-0378">Hydrolase</keyword>
<reference evidence="6 7" key="1">
    <citation type="submission" date="2018-05" db="EMBL/GenBank/DDBJ databases">
        <title>Animal gut microbial communities from fecal samples from Wisconsin, USA.</title>
        <authorList>
            <person name="Neumann A."/>
        </authorList>
    </citation>
    <scope>NUCLEOTIDE SEQUENCE [LARGE SCALE GENOMIC DNA]</scope>
    <source>
        <strain evidence="6 7">UWS4</strain>
    </source>
</reference>
<keyword evidence="2" id="KW-0479">Metal-binding</keyword>
<dbReference type="SMART" id="SM00849">
    <property type="entry name" value="Lactamase_B"/>
    <property type="match status" value="1"/>
</dbReference>
<dbReference type="Gene3D" id="3.60.15.10">
    <property type="entry name" value="Ribonuclease Z/Hydroxyacylglutathione hydrolase-like"/>
    <property type="match status" value="1"/>
</dbReference>
<dbReference type="PANTHER" id="PTHR46233:SF3">
    <property type="entry name" value="HYDROXYACYLGLUTATHIONE HYDROLASE GLOC"/>
    <property type="match status" value="1"/>
</dbReference>
<dbReference type="PANTHER" id="PTHR46233">
    <property type="entry name" value="HYDROXYACYLGLUTATHIONE HYDROLASE GLOC"/>
    <property type="match status" value="1"/>
</dbReference>
<evidence type="ECO:0000256" key="2">
    <source>
        <dbReference type="ARBA" id="ARBA00022723"/>
    </source>
</evidence>
<protein>
    <submittedName>
        <fullName evidence="6">Glyoxylase-like metal-dependent hydrolase (Beta-lactamase superfamily II)</fullName>
    </submittedName>
</protein>
<accession>A0ABX5LQD2</accession>
<evidence type="ECO:0000256" key="1">
    <source>
        <dbReference type="ARBA" id="ARBA00001947"/>
    </source>
</evidence>
<dbReference type="RefSeq" id="WP_109587560.1">
    <property type="nucleotide sequence ID" value="NZ_QGHD01000017.1"/>
</dbReference>